<organism evidence="1 2">
    <name type="scientific">Amphibiibacter pelophylacis</name>
    <dbReference type="NCBI Taxonomy" id="1799477"/>
    <lineage>
        <taxon>Bacteria</taxon>
        <taxon>Pseudomonadati</taxon>
        <taxon>Pseudomonadota</taxon>
        <taxon>Betaproteobacteria</taxon>
        <taxon>Burkholderiales</taxon>
        <taxon>Sphaerotilaceae</taxon>
        <taxon>Amphibiibacter</taxon>
    </lineage>
</organism>
<gene>
    <name evidence="1" type="ORF">RV045_14210</name>
</gene>
<evidence type="ECO:0000313" key="2">
    <source>
        <dbReference type="Proteomes" id="UP001364695"/>
    </source>
</evidence>
<dbReference type="Proteomes" id="UP001364695">
    <property type="component" value="Unassembled WGS sequence"/>
</dbReference>
<name>A0ACC6P5U8_9BURK</name>
<accession>A0ACC6P5U8</accession>
<dbReference type="EMBL" id="JAWDIE010000037">
    <property type="protein sequence ID" value="MEJ7139571.1"/>
    <property type="molecule type" value="Genomic_DNA"/>
</dbReference>
<proteinExistence type="predicted"/>
<feature type="non-terminal residue" evidence="1">
    <location>
        <position position="838"/>
    </location>
</feature>
<protein>
    <submittedName>
        <fullName evidence="1">Cobyric acid synthase</fullName>
    </submittedName>
</protein>
<sequence>MLSAIRSADAAPYPDPNHTRLRQRLATLHGVAPGQIDVAASASEAIQRLSAAWALATQRRGAFTAPIPGYGDYARSARAQGLPLNAAAEAGSPVLHWHTWPGSPHGHLPPHATAPKATDDIHVLDLAYWPLLLADYGADGAAANTADPLNLALLRSRGGEAANTVQLWTPNKALGLTGVRGAYLVWPQADASPLQAALRKHVQALEPSWPLGAHAVAMLEAWCWPATQVWRCGTLPVLAGWLSRLDERLADLGWQREPAHETGSPRAPFGLWAPPPALAGRLEAIGHDLRAHGLHWRETTSLGRPGHVRLRALPPPAQDVLLDRLAAFGSSSRTATARPAAPETEAPLAPCILVLGTTSHAGKSWLATALCRWYARQGLRVRPFKAQNMSNNARVVALSADDPDGGWGEIGSAQYLQALAAGVTPDVGMNPVLLKPEADCRSQVLVLGRPDAALNRMPWRERARHLAPLALQALQDLRRRCDLVIIEGAGSPAEINLADTDYVNLGTARASQAATLLVCDIDRGGAFAHVLGTHACLPADVQALLRGYVLNRFRGDAALLAPGPELVHQRCGLPLLGVLPMWYGHGLPEEDGLIDEAHPANRPIAPALGERLVGIVCPPRISNLDEFQPLRHRPGVRLRWVRHSRDLAGLNLLVLPGSKAVASDLAWLRAQGLEDGIRAHAAAGRPLLGVCGGLQMLGERLIDPHGVDGDALGLGLLPLDTVFAPDKTLARVTLRWSTCDGPWQALSGLPLTGYEIHHGQTRATSGTTPGATSGATPDNTGLTPVLAHADGTPLGWQRGPVLGLYAHGLFENPQLLDALLPRPTGASAAAPLDSVFDA</sequence>
<evidence type="ECO:0000313" key="1">
    <source>
        <dbReference type="EMBL" id="MEJ7139571.1"/>
    </source>
</evidence>
<comment type="caution">
    <text evidence="1">The sequence shown here is derived from an EMBL/GenBank/DDBJ whole genome shotgun (WGS) entry which is preliminary data.</text>
</comment>
<reference evidence="1" key="1">
    <citation type="submission" date="2023-10" db="EMBL/GenBank/DDBJ databases">
        <title>Amphibacter perezi, gen. nov., sp. nov. a novel taxa of the family Comamonadaceae, class Betaproteobacteria isolated from the skin microbiota of Pelophylax perezi from different populations.</title>
        <authorList>
            <person name="Costa S."/>
            <person name="Proenca D.N."/>
            <person name="Lopes I."/>
            <person name="Morais P.V."/>
        </authorList>
    </citation>
    <scope>NUCLEOTIDE SEQUENCE</scope>
    <source>
        <strain evidence="1">SL12-8</strain>
    </source>
</reference>
<keyword evidence="2" id="KW-1185">Reference proteome</keyword>